<reference evidence="10 11" key="1">
    <citation type="submission" date="2023-01" db="EMBL/GenBank/DDBJ databases">
        <title>Cultivation and genomic characterization of new, ubiquitous marine nitrite-oxidizing bacteria from the Nitrospirales.</title>
        <authorList>
            <person name="Mueller A.J."/>
            <person name="Daebeler A."/>
            <person name="Herbold C.W."/>
            <person name="Kirkegaard R.H."/>
            <person name="Daims H."/>
        </authorList>
    </citation>
    <scope>NUCLEOTIDE SEQUENCE [LARGE SCALE GENOMIC DNA]</scope>
    <source>
        <strain evidence="10 11">DK</strain>
    </source>
</reference>
<keyword evidence="2" id="KW-0949">S-adenosyl-L-methionine</keyword>
<keyword evidence="1" id="KW-0808">Transferase</keyword>
<dbReference type="Gene3D" id="3.40.50.150">
    <property type="entry name" value="Vaccinia Virus protein VP39"/>
    <property type="match status" value="1"/>
</dbReference>
<evidence type="ECO:0000256" key="5">
    <source>
        <dbReference type="ARBA" id="ARBA00034545"/>
    </source>
</evidence>
<dbReference type="CDD" id="cd02440">
    <property type="entry name" value="AdoMet_MTases"/>
    <property type="match status" value="1"/>
</dbReference>
<dbReference type="GO" id="GO:0030791">
    <property type="term" value="F:arsenite methyltransferase activity"/>
    <property type="evidence" value="ECO:0007669"/>
    <property type="project" value="UniProtKB-EC"/>
</dbReference>
<dbReference type="InterPro" id="IPR025714">
    <property type="entry name" value="Methyltranfer_dom"/>
</dbReference>
<name>A0AA96JV40_9BACT</name>
<evidence type="ECO:0000256" key="6">
    <source>
        <dbReference type="ARBA" id="ARBA00047941"/>
    </source>
</evidence>
<dbReference type="Proteomes" id="UP001302494">
    <property type="component" value="Chromosome"/>
</dbReference>
<evidence type="ECO:0000256" key="1">
    <source>
        <dbReference type="ARBA" id="ARBA00022679"/>
    </source>
</evidence>
<evidence type="ECO:0000256" key="7">
    <source>
        <dbReference type="ARBA" id="ARBA00047943"/>
    </source>
</evidence>
<dbReference type="GO" id="GO:0032259">
    <property type="term" value="P:methylation"/>
    <property type="evidence" value="ECO:0007669"/>
    <property type="project" value="UniProtKB-KW"/>
</dbReference>
<dbReference type="AlphaFoldDB" id="A0AA96JV40"/>
<comment type="catalytic activity">
    <reaction evidence="6">
        <text>arsenic triglutathione + [thioredoxin]-dithiol + S-adenosyl-L-methionine + 2 H2O = methylarsonous acid + [thioredoxin]-disulfide + 3 glutathione + S-adenosyl-L-homocysteine + H(+)</text>
        <dbReference type="Rhea" id="RHEA:69460"/>
        <dbReference type="Rhea" id="RHEA-COMP:10698"/>
        <dbReference type="Rhea" id="RHEA-COMP:10700"/>
        <dbReference type="ChEBI" id="CHEBI:15377"/>
        <dbReference type="ChEBI" id="CHEBI:15378"/>
        <dbReference type="ChEBI" id="CHEBI:17826"/>
        <dbReference type="ChEBI" id="CHEBI:29950"/>
        <dbReference type="ChEBI" id="CHEBI:50058"/>
        <dbReference type="ChEBI" id="CHEBI:57856"/>
        <dbReference type="ChEBI" id="CHEBI:57925"/>
        <dbReference type="ChEBI" id="CHEBI:59789"/>
        <dbReference type="ChEBI" id="CHEBI:183640"/>
        <dbReference type="EC" id="2.1.1.137"/>
    </reaction>
</comment>
<evidence type="ECO:0000259" key="9">
    <source>
        <dbReference type="Pfam" id="PF13847"/>
    </source>
</evidence>
<organism evidence="10 11">
    <name type="scientific">Candidatus Nitrospira neomarina</name>
    <dbReference type="NCBI Taxonomy" id="3020899"/>
    <lineage>
        <taxon>Bacteria</taxon>
        <taxon>Pseudomonadati</taxon>
        <taxon>Nitrospirota</taxon>
        <taxon>Nitrospiria</taxon>
        <taxon>Nitrospirales</taxon>
        <taxon>Nitrospiraceae</taxon>
        <taxon>Nitrospira</taxon>
    </lineage>
</organism>
<evidence type="ECO:0000313" key="11">
    <source>
        <dbReference type="Proteomes" id="UP001302494"/>
    </source>
</evidence>
<evidence type="ECO:0000256" key="8">
    <source>
        <dbReference type="ARBA" id="ARBA00048428"/>
    </source>
</evidence>
<gene>
    <name evidence="10" type="ORF">PQG83_16695</name>
</gene>
<dbReference type="Pfam" id="PF13847">
    <property type="entry name" value="Methyltransf_31"/>
    <property type="match status" value="1"/>
</dbReference>
<keyword evidence="10" id="KW-0489">Methyltransferase</keyword>
<keyword evidence="11" id="KW-1185">Reference proteome</keyword>
<accession>A0AA96JV40</accession>
<dbReference type="PANTHER" id="PTHR43675">
    <property type="entry name" value="ARSENITE METHYLTRANSFERASE"/>
    <property type="match status" value="1"/>
</dbReference>
<comment type="similarity">
    <text evidence="3">Belongs to the methyltransferase superfamily. Arsenite methyltransferase family.</text>
</comment>
<proteinExistence type="inferred from homology"/>
<sequence>MANETKEENHSITQAVSQRYAKAVTNGEQLCCPTGYNHEDLGQFIPEPVLKVSYGCGTPVGLSTVQPGEVVLDIGSGGGIDCFEASRKVGPRGRVIGIDMTDEMLALARTHAPTVAGNLGYPEPNVDFRKGFADAMPVEDDQVDLIISNCVINLAPDKKKVFQEMFRVLRPGGRFTISDIVADQPIPNYLIYDKAKWGDCLSGALTIKDYWGGLREAGFKGLHQVNSIPWRVIDGIQFFSVTLTGYKLVSTSTTPSSVFATLTGPFSQVLDELGTTFTRGNPQQIDERTAELLALAPYHERFIVDEKPVALAVQDSRMLAVFPEEAPCIWEGQFAVLTGPFLEVCDDDHHTFQCGEPVEICSKTHKVLQTTSYQPYFAIINRSREGVDSEPVICGPSTGCC</sequence>
<dbReference type="InterPro" id="IPR029063">
    <property type="entry name" value="SAM-dependent_MTases_sf"/>
</dbReference>
<dbReference type="SUPFAM" id="SSF53335">
    <property type="entry name" value="S-adenosyl-L-methionine-dependent methyltransferases"/>
    <property type="match status" value="1"/>
</dbReference>
<dbReference type="EC" id="2.1.1.137" evidence="4"/>
<dbReference type="InterPro" id="IPR026669">
    <property type="entry name" value="Arsenite_MeTrfase-like"/>
</dbReference>
<evidence type="ECO:0000256" key="3">
    <source>
        <dbReference type="ARBA" id="ARBA00034487"/>
    </source>
</evidence>
<evidence type="ECO:0000256" key="4">
    <source>
        <dbReference type="ARBA" id="ARBA00034521"/>
    </source>
</evidence>
<dbReference type="PANTHER" id="PTHR43675:SF8">
    <property type="entry name" value="ARSENITE METHYLTRANSFERASE"/>
    <property type="match status" value="1"/>
</dbReference>
<evidence type="ECO:0000256" key="2">
    <source>
        <dbReference type="ARBA" id="ARBA00022691"/>
    </source>
</evidence>
<comment type="catalytic activity">
    <reaction evidence="7">
        <text>arsenic triglutathione + 2 [thioredoxin]-dithiol + 2 S-adenosyl-L-methionine + H2O = dimethylarsinous acid + 2 [thioredoxin]-disulfide + 3 glutathione + 2 S-adenosyl-L-homocysteine + 2 H(+)</text>
        <dbReference type="Rhea" id="RHEA:69464"/>
        <dbReference type="Rhea" id="RHEA-COMP:10698"/>
        <dbReference type="Rhea" id="RHEA-COMP:10700"/>
        <dbReference type="ChEBI" id="CHEBI:15377"/>
        <dbReference type="ChEBI" id="CHEBI:15378"/>
        <dbReference type="ChEBI" id="CHEBI:23808"/>
        <dbReference type="ChEBI" id="CHEBI:29950"/>
        <dbReference type="ChEBI" id="CHEBI:50058"/>
        <dbReference type="ChEBI" id="CHEBI:57856"/>
        <dbReference type="ChEBI" id="CHEBI:57925"/>
        <dbReference type="ChEBI" id="CHEBI:59789"/>
        <dbReference type="ChEBI" id="CHEBI:183640"/>
        <dbReference type="EC" id="2.1.1.137"/>
    </reaction>
</comment>
<evidence type="ECO:0000313" key="10">
    <source>
        <dbReference type="EMBL" id="WNM61377.1"/>
    </source>
</evidence>
<dbReference type="KEGG" id="nneo:PQG83_16695"/>
<comment type="catalytic activity">
    <reaction evidence="8">
        <text>arsenic triglutathione + 3 [thioredoxin]-dithiol + 3 S-adenosyl-L-methionine = trimethylarsine + 3 [thioredoxin]-disulfide + 3 glutathione + 3 S-adenosyl-L-homocysteine + 3 H(+)</text>
        <dbReference type="Rhea" id="RHEA:69432"/>
        <dbReference type="Rhea" id="RHEA-COMP:10698"/>
        <dbReference type="Rhea" id="RHEA-COMP:10700"/>
        <dbReference type="ChEBI" id="CHEBI:15378"/>
        <dbReference type="ChEBI" id="CHEBI:27130"/>
        <dbReference type="ChEBI" id="CHEBI:29950"/>
        <dbReference type="ChEBI" id="CHEBI:50058"/>
        <dbReference type="ChEBI" id="CHEBI:57856"/>
        <dbReference type="ChEBI" id="CHEBI:57925"/>
        <dbReference type="ChEBI" id="CHEBI:59789"/>
        <dbReference type="ChEBI" id="CHEBI:183640"/>
        <dbReference type="EC" id="2.1.1.137"/>
    </reaction>
</comment>
<dbReference type="Gene3D" id="3.40.5.100">
    <property type="match status" value="1"/>
</dbReference>
<dbReference type="RefSeq" id="WP_312743438.1">
    <property type="nucleotide sequence ID" value="NZ_CP116968.1"/>
</dbReference>
<protein>
    <recommendedName>
        <fullName evidence="5">Arsenite methyltransferase</fullName>
        <ecNumber evidence="4">2.1.1.137</ecNumber>
    </recommendedName>
</protein>
<feature type="domain" description="Methyltransferase" evidence="9">
    <location>
        <begin position="67"/>
        <end position="210"/>
    </location>
</feature>
<dbReference type="EMBL" id="CP116968">
    <property type="protein sequence ID" value="WNM61377.1"/>
    <property type="molecule type" value="Genomic_DNA"/>
</dbReference>